<name>A0ABT1ZZJ0_9BURK</name>
<dbReference type="EMBL" id="JANUGW010000031">
    <property type="protein sequence ID" value="MCS0585284.1"/>
    <property type="molecule type" value="Genomic_DNA"/>
</dbReference>
<protein>
    <submittedName>
        <fullName evidence="1">Gluconate 2-dehydrogenase subunit 3 family protein</fullName>
    </submittedName>
</protein>
<dbReference type="Pfam" id="PF13618">
    <property type="entry name" value="Gluconate_2-dh3"/>
    <property type="match status" value="1"/>
</dbReference>
<reference evidence="1 2" key="1">
    <citation type="submission" date="2022-08" db="EMBL/GenBank/DDBJ databases">
        <title>Reclassification of Massilia species as members of the genera Telluria, Duganella, Pseudoduganella, Mokoshia gen. nov. and Zemynaea gen. nov. using orthogonal and non-orthogonal genome-based approaches.</title>
        <authorList>
            <person name="Bowman J.P."/>
        </authorList>
    </citation>
    <scope>NUCLEOTIDE SEQUENCE [LARGE SCALE GENOMIC DNA]</scope>
    <source>
        <strain evidence="1 2">JCM 31316</strain>
    </source>
</reference>
<keyword evidence="2" id="KW-1185">Reference proteome</keyword>
<dbReference type="RefSeq" id="WP_258819809.1">
    <property type="nucleotide sequence ID" value="NZ_JANUGW010000031.1"/>
</dbReference>
<dbReference type="InterPro" id="IPR027056">
    <property type="entry name" value="Gluconate_2DH_su3"/>
</dbReference>
<evidence type="ECO:0000313" key="2">
    <source>
        <dbReference type="Proteomes" id="UP001204151"/>
    </source>
</evidence>
<sequence>MTRDADAPPPRFPGYDVLAKWDSPSFDDTTRGVLAARLDAVPPRRWLTEAEWDLLEAINARLLPQPERAHPIPITPWIDTMLHDDRGEGFRHPDMPPLRAAWRQGLAAVDDEAHRLHNLPFVRLDKTTQDAVLRALADGRAVSPRWQGLDAQRFFIHHLLKTAAGIYYAHPLAWNEIGFGGPASPRGYVRLGFDSRDPWEAKEAP</sequence>
<accession>A0ABT1ZZJ0</accession>
<comment type="caution">
    <text evidence="1">The sequence shown here is derived from an EMBL/GenBank/DDBJ whole genome shotgun (WGS) entry which is preliminary data.</text>
</comment>
<proteinExistence type="predicted"/>
<dbReference type="Proteomes" id="UP001204151">
    <property type="component" value="Unassembled WGS sequence"/>
</dbReference>
<organism evidence="1 2">
    <name type="scientific">Massilia pinisoli</name>
    <dbReference type="NCBI Taxonomy" id="1772194"/>
    <lineage>
        <taxon>Bacteria</taxon>
        <taxon>Pseudomonadati</taxon>
        <taxon>Pseudomonadota</taxon>
        <taxon>Betaproteobacteria</taxon>
        <taxon>Burkholderiales</taxon>
        <taxon>Oxalobacteraceae</taxon>
        <taxon>Telluria group</taxon>
        <taxon>Massilia</taxon>
    </lineage>
</organism>
<evidence type="ECO:0000313" key="1">
    <source>
        <dbReference type="EMBL" id="MCS0585284.1"/>
    </source>
</evidence>
<gene>
    <name evidence="1" type="ORF">NX784_27250</name>
</gene>